<accession>A0A015KDA3</accession>
<dbReference type="EMBL" id="JEMT01021954">
    <property type="protein sequence ID" value="EXX65459.1"/>
    <property type="molecule type" value="Genomic_DNA"/>
</dbReference>
<organism evidence="1 2">
    <name type="scientific">Rhizophagus irregularis (strain DAOM 197198w)</name>
    <name type="common">Glomus intraradices</name>
    <dbReference type="NCBI Taxonomy" id="1432141"/>
    <lineage>
        <taxon>Eukaryota</taxon>
        <taxon>Fungi</taxon>
        <taxon>Fungi incertae sedis</taxon>
        <taxon>Mucoromycota</taxon>
        <taxon>Glomeromycotina</taxon>
        <taxon>Glomeromycetes</taxon>
        <taxon>Glomerales</taxon>
        <taxon>Glomeraceae</taxon>
        <taxon>Rhizophagus</taxon>
    </lineage>
</organism>
<name>A0A015KDA3_RHIIW</name>
<sequence>MFGFSKTAVYRTIQIFCEGKSLETQPRSGRPKLLNCEHQKTLKKIVKKNNHQSAEQIKNNFQEKTELQVSTKTIRRKEKFA</sequence>
<dbReference type="HOGENOM" id="CLU_033666_16_5_1"/>
<comment type="caution">
    <text evidence="1">The sequence shown here is derived from an EMBL/GenBank/DDBJ whole genome shotgun (WGS) entry which is preliminary data.</text>
</comment>
<reference evidence="1 2" key="1">
    <citation type="submission" date="2014-02" db="EMBL/GenBank/DDBJ databases">
        <title>Single nucleus genome sequencing reveals high similarity among nuclei of an endomycorrhizal fungus.</title>
        <authorList>
            <person name="Lin K."/>
            <person name="Geurts R."/>
            <person name="Zhang Z."/>
            <person name="Limpens E."/>
            <person name="Saunders D.G."/>
            <person name="Mu D."/>
            <person name="Pang E."/>
            <person name="Cao H."/>
            <person name="Cha H."/>
            <person name="Lin T."/>
            <person name="Zhou Q."/>
            <person name="Shang Y."/>
            <person name="Li Y."/>
            <person name="Ivanov S."/>
            <person name="Sharma T."/>
            <person name="Velzen R.V."/>
            <person name="Ruijter N.D."/>
            <person name="Aanen D.K."/>
            <person name="Win J."/>
            <person name="Kamoun S."/>
            <person name="Bisseling T."/>
            <person name="Huang S."/>
        </authorList>
    </citation>
    <scope>NUCLEOTIDE SEQUENCE [LARGE SCALE GENOMIC DNA]</scope>
    <source>
        <strain evidence="2">DAOM197198w</strain>
    </source>
</reference>
<dbReference type="Proteomes" id="UP000022910">
    <property type="component" value="Unassembled WGS sequence"/>
</dbReference>
<evidence type="ECO:0000313" key="1">
    <source>
        <dbReference type="EMBL" id="EXX65459.1"/>
    </source>
</evidence>
<evidence type="ECO:0000313" key="2">
    <source>
        <dbReference type="Proteomes" id="UP000022910"/>
    </source>
</evidence>
<dbReference type="AlphaFoldDB" id="A0A015KDA3"/>
<dbReference type="InterPro" id="IPR009057">
    <property type="entry name" value="Homeodomain-like_sf"/>
</dbReference>
<gene>
    <name evidence="1" type="ORF">RirG_133070</name>
</gene>
<proteinExistence type="predicted"/>
<protein>
    <submittedName>
        <fullName evidence="1">Uncharacterized protein</fullName>
    </submittedName>
</protein>
<dbReference type="SUPFAM" id="SSF46689">
    <property type="entry name" value="Homeodomain-like"/>
    <property type="match status" value="1"/>
</dbReference>
<keyword evidence="2" id="KW-1185">Reference proteome</keyword>